<evidence type="ECO:0000256" key="8">
    <source>
        <dbReference type="ARBA" id="ARBA00023004"/>
    </source>
</evidence>
<keyword evidence="9" id="KW-0443">Lipid metabolism</keyword>
<keyword evidence="3 12" id="KW-0444">Lipid biosynthesis</keyword>
<evidence type="ECO:0000256" key="12">
    <source>
        <dbReference type="RuleBase" id="RU000581"/>
    </source>
</evidence>
<evidence type="ECO:0000256" key="7">
    <source>
        <dbReference type="ARBA" id="ARBA00023002"/>
    </source>
</evidence>
<feature type="domain" description="Fatty acid desaturase" evidence="14">
    <location>
        <begin position="99"/>
        <end position="306"/>
    </location>
</feature>
<evidence type="ECO:0000256" key="9">
    <source>
        <dbReference type="ARBA" id="ARBA00023098"/>
    </source>
</evidence>
<evidence type="ECO:0000256" key="1">
    <source>
        <dbReference type="ARBA" id="ARBA00004141"/>
    </source>
</evidence>
<feature type="transmembrane region" description="Helical" evidence="13">
    <location>
        <begin position="102"/>
        <end position="121"/>
    </location>
</feature>
<comment type="similarity">
    <text evidence="2 12">Belongs to the fatty acid desaturase type 1 family.</text>
</comment>
<evidence type="ECO:0000256" key="13">
    <source>
        <dbReference type="SAM" id="Phobius"/>
    </source>
</evidence>
<keyword evidence="6 13" id="KW-1133">Transmembrane helix</keyword>
<evidence type="ECO:0000256" key="5">
    <source>
        <dbReference type="ARBA" id="ARBA00022832"/>
    </source>
</evidence>
<name>A0A834HNJ6_RHYFE</name>
<dbReference type="CDD" id="cd03505">
    <property type="entry name" value="Delta9-FADS-like"/>
    <property type="match status" value="1"/>
</dbReference>
<organism evidence="15 16">
    <name type="scientific">Rhynchophorus ferrugineus</name>
    <name type="common">Red palm weevil</name>
    <name type="synonym">Curculio ferrugineus</name>
    <dbReference type="NCBI Taxonomy" id="354439"/>
    <lineage>
        <taxon>Eukaryota</taxon>
        <taxon>Metazoa</taxon>
        <taxon>Ecdysozoa</taxon>
        <taxon>Arthropoda</taxon>
        <taxon>Hexapoda</taxon>
        <taxon>Insecta</taxon>
        <taxon>Pterygota</taxon>
        <taxon>Neoptera</taxon>
        <taxon>Endopterygota</taxon>
        <taxon>Coleoptera</taxon>
        <taxon>Polyphaga</taxon>
        <taxon>Cucujiformia</taxon>
        <taxon>Curculionidae</taxon>
        <taxon>Dryophthorinae</taxon>
        <taxon>Rhynchophorus</taxon>
    </lineage>
</organism>
<dbReference type="GO" id="GO:0004768">
    <property type="term" value="F:stearoyl-CoA 9-desaturase activity"/>
    <property type="evidence" value="ECO:0007669"/>
    <property type="project" value="TreeGrafter"/>
</dbReference>
<reference evidence="15" key="1">
    <citation type="submission" date="2020-08" db="EMBL/GenBank/DDBJ databases">
        <title>Genome sequencing and assembly of the red palm weevil Rhynchophorus ferrugineus.</title>
        <authorList>
            <person name="Dias G.B."/>
            <person name="Bergman C.M."/>
            <person name="Manee M."/>
        </authorList>
    </citation>
    <scope>NUCLEOTIDE SEQUENCE</scope>
    <source>
        <strain evidence="15">AA-2017</strain>
        <tissue evidence="15">Whole larva</tissue>
    </source>
</reference>
<dbReference type="InterPro" id="IPR005804">
    <property type="entry name" value="FA_desaturase_dom"/>
</dbReference>
<gene>
    <name evidence="15" type="ORF">GWI33_020975</name>
</gene>
<evidence type="ECO:0000256" key="2">
    <source>
        <dbReference type="ARBA" id="ARBA00009295"/>
    </source>
</evidence>
<keyword evidence="4 12" id="KW-0812">Transmembrane</keyword>
<accession>A0A834HNJ6</accession>
<dbReference type="InterPro" id="IPR015876">
    <property type="entry name" value="Acyl-CoA_DS"/>
</dbReference>
<dbReference type="PRINTS" id="PR00075">
    <property type="entry name" value="FACDDSATRASE"/>
</dbReference>
<dbReference type="PANTHER" id="PTHR11351">
    <property type="entry name" value="ACYL-COA DESATURASE"/>
    <property type="match status" value="1"/>
</dbReference>
<evidence type="ECO:0000256" key="11">
    <source>
        <dbReference type="ARBA" id="ARBA00023160"/>
    </source>
</evidence>
<dbReference type="GO" id="GO:0005506">
    <property type="term" value="F:iron ion binding"/>
    <property type="evidence" value="ECO:0007669"/>
    <property type="project" value="TreeGrafter"/>
</dbReference>
<dbReference type="EMBL" id="JAACXV010014598">
    <property type="protein sequence ID" value="KAF7265622.1"/>
    <property type="molecule type" value="Genomic_DNA"/>
</dbReference>
<sequence>MRKGKIKENNIIAILDLNMKEALLNASNDQDSSISSSENIFKKTTDKIFNANLNENVPSNSFSSDNKEYKVEIAWLNVVIFSILHITAICGLFVLLNSSWRVLLFFSIYLMFGGLGITAGAHRLWAHRCYKANLPLRIFLMLAQSSAHQNSIYEWVRDHRVHHKFTDTNADPHNSTRGFFFSHIGWLLCKKHPDVKQKGKTVDMSDLVEDPVVKFQKKYFYPVTLFLTLLFPVGFLHHVIGIGYGSAFLITVTRYIWSLNVTWLVNSAAHIWGMKPYDRNIRPTENKFVSIATGGEGWHNYHHVFPWDYKAAELGDYTLNSTTCFIDIMAKIGWAFELRTASRPMIKNRISRTGDGSWKNTDQF</sequence>
<keyword evidence="7 12" id="KW-0560">Oxidoreductase</keyword>
<dbReference type="Proteomes" id="UP000625711">
    <property type="component" value="Unassembled WGS sequence"/>
</dbReference>
<feature type="transmembrane region" description="Helical" evidence="13">
    <location>
        <begin position="219"/>
        <end position="243"/>
    </location>
</feature>
<dbReference type="PANTHER" id="PTHR11351:SF98">
    <property type="entry name" value="RE43130P"/>
    <property type="match status" value="1"/>
</dbReference>
<comment type="cofactor">
    <cofactor evidence="12">
        <name>Fe(2+)</name>
        <dbReference type="ChEBI" id="CHEBI:29033"/>
    </cofactor>
</comment>
<evidence type="ECO:0000256" key="3">
    <source>
        <dbReference type="ARBA" id="ARBA00022516"/>
    </source>
</evidence>
<evidence type="ECO:0000256" key="6">
    <source>
        <dbReference type="ARBA" id="ARBA00022989"/>
    </source>
</evidence>
<comment type="domain">
    <text evidence="12">The histidine box domains are involved in binding the catalytic metal ions.</text>
</comment>
<dbReference type="GO" id="GO:0005789">
    <property type="term" value="C:endoplasmic reticulum membrane"/>
    <property type="evidence" value="ECO:0007669"/>
    <property type="project" value="TreeGrafter"/>
</dbReference>
<evidence type="ECO:0000259" key="14">
    <source>
        <dbReference type="Pfam" id="PF00487"/>
    </source>
</evidence>
<keyword evidence="11 12" id="KW-0275">Fatty acid biosynthesis</keyword>
<dbReference type="AlphaFoldDB" id="A0A834HNJ6"/>
<evidence type="ECO:0000313" key="15">
    <source>
        <dbReference type="EMBL" id="KAF7265622.1"/>
    </source>
</evidence>
<evidence type="ECO:0000256" key="4">
    <source>
        <dbReference type="ARBA" id="ARBA00022692"/>
    </source>
</evidence>
<comment type="caution">
    <text evidence="15">The sequence shown here is derived from an EMBL/GenBank/DDBJ whole genome shotgun (WGS) entry which is preliminary data.</text>
</comment>
<feature type="transmembrane region" description="Helical" evidence="13">
    <location>
        <begin position="255"/>
        <end position="273"/>
    </location>
</feature>
<keyword evidence="8" id="KW-0408">Iron</keyword>
<protein>
    <recommendedName>
        <fullName evidence="14">Fatty acid desaturase domain-containing protein</fullName>
    </recommendedName>
</protein>
<keyword evidence="10 13" id="KW-0472">Membrane</keyword>
<dbReference type="Pfam" id="PF00487">
    <property type="entry name" value="FA_desaturase"/>
    <property type="match status" value="1"/>
</dbReference>
<dbReference type="OrthoDB" id="10260134at2759"/>
<comment type="subcellular location">
    <subcellularLocation>
        <location evidence="1">Membrane</location>
        <topology evidence="1">Multi-pass membrane protein</topology>
    </subcellularLocation>
</comment>
<dbReference type="GO" id="GO:0006636">
    <property type="term" value="P:unsaturated fatty acid biosynthetic process"/>
    <property type="evidence" value="ECO:0007669"/>
    <property type="project" value="TreeGrafter"/>
</dbReference>
<feature type="transmembrane region" description="Helical" evidence="13">
    <location>
        <begin position="73"/>
        <end position="96"/>
    </location>
</feature>
<keyword evidence="16" id="KW-1185">Reference proteome</keyword>
<evidence type="ECO:0000256" key="10">
    <source>
        <dbReference type="ARBA" id="ARBA00023136"/>
    </source>
</evidence>
<keyword evidence="5" id="KW-0276">Fatty acid metabolism</keyword>
<evidence type="ECO:0000313" key="16">
    <source>
        <dbReference type="Proteomes" id="UP000625711"/>
    </source>
</evidence>
<proteinExistence type="inferred from homology"/>